<keyword evidence="7" id="KW-1185">Reference proteome</keyword>
<dbReference type="PROSITE" id="PS00388">
    <property type="entry name" value="PROTEASOME_ALPHA_1"/>
    <property type="match status" value="1"/>
</dbReference>
<organism evidence="6 7">
    <name type="scientific">Pelagomonas calceolata</name>
    <dbReference type="NCBI Taxonomy" id="35677"/>
    <lineage>
        <taxon>Eukaryota</taxon>
        <taxon>Sar</taxon>
        <taxon>Stramenopiles</taxon>
        <taxon>Ochrophyta</taxon>
        <taxon>Pelagophyceae</taxon>
        <taxon>Pelagomonadales</taxon>
        <taxon>Pelagomonadaceae</taxon>
        <taxon>Pelagomonas</taxon>
    </lineage>
</organism>
<name>A0A8J2WPP2_9STRA</name>
<dbReference type="AlphaFoldDB" id="A0A8J2WPP2"/>
<evidence type="ECO:0000313" key="6">
    <source>
        <dbReference type="EMBL" id="CAH0375390.1"/>
    </source>
</evidence>
<dbReference type="Pfam" id="PF00227">
    <property type="entry name" value="Proteasome"/>
    <property type="match status" value="1"/>
</dbReference>
<dbReference type="InterPro" id="IPR029055">
    <property type="entry name" value="Ntn_hydrolases_N"/>
</dbReference>
<dbReference type="SUPFAM" id="SSF56235">
    <property type="entry name" value="N-terminal nucleophile aminohydrolases (Ntn hydrolases)"/>
    <property type="match status" value="1"/>
</dbReference>
<evidence type="ECO:0000256" key="1">
    <source>
        <dbReference type="ARBA" id="ARBA00022490"/>
    </source>
</evidence>
<dbReference type="FunFam" id="3.60.20.10:FF:000004">
    <property type="entry name" value="Proteasome subunit alpha type-4"/>
    <property type="match status" value="1"/>
</dbReference>
<dbReference type="InterPro" id="IPR023332">
    <property type="entry name" value="Proteasome_alpha-type"/>
</dbReference>
<accession>A0A8J2WPP2</accession>
<dbReference type="NCBIfam" id="NF003075">
    <property type="entry name" value="PRK03996.1"/>
    <property type="match status" value="1"/>
</dbReference>
<dbReference type="EMBL" id="CAKKNE010000004">
    <property type="protein sequence ID" value="CAH0375390.1"/>
    <property type="molecule type" value="Genomic_DNA"/>
</dbReference>
<dbReference type="GO" id="GO:0005634">
    <property type="term" value="C:nucleus"/>
    <property type="evidence" value="ECO:0007669"/>
    <property type="project" value="UniProtKB-SubCell"/>
</dbReference>
<comment type="similarity">
    <text evidence="3 4">Belongs to the peptidase T1A family.</text>
</comment>
<dbReference type="GO" id="GO:0019773">
    <property type="term" value="C:proteasome core complex, alpha-subunit complex"/>
    <property type="evidence" value="ECO:0007669"/>
    <property type="project" value="UniProtKB-UniRule"/>
</dbReference>
<dbReference type="GO" id="GO:0005737">
    <property type="term" value="C:cytoplasm"/>
    <property type="evidence" value="ECO:0007669"/>
    <property type="project" value="UniProtKB-SubCell"/>
</dbReference>
<dbReference type="PROSITE" id="PS51475">
    <property type="entry name" value="PROTEASOME_ALPHA_2"/>
    <property type="match status" value="1"/>
</dbReference>
<protein>
    <recommendedName>
        <fullName evidence="4">Proteasome subunit alpha type</fullName>
    </recommendedName>
</protein>
<comment type="caution">
    <text evidence="6">The sequence shown here is derived from an EMBL/GenBank/DDBJ whole genome shotgun (WGS) entry which is preliminary data.</text>
</comment>
<keyword evidence="2 3" id="KW-0647">Proteasome</keyword>
<dbReference type="PANTHER" id="PTHR11599">
    <property type="entry name" value="PROTEASOME SUBUNIT ALPHA/BETA"/>
    <property type="match status" value="1"/>
</dbReference>
<reference evidence="6" key="1">
    <citation type="submission" date="2021-11" db="EMBL/GenBank/DDBJ databases">
        <authorList>
            <consortium name="Genoscope - CEA"/>
            <person name="William W."/>
        </authorList>
    </citation>
    <scope>NUCLEOTIDE SEQUENCE</scope>
</reference>
<proteinExistence type="inferred from homology"/>
<evidence type="ECO:0000256" key="3">
    <source>
        <dbReference type="PROSITE-ProRule" id="PRU00808"/>
    </source>
</evidence>
<evidence type="ECO:0000256" key="2">
    <source>
        <dbReference type="ARBA" id="ARBA00022942"/>
    </source>
</evidence>
<dbReference type="GO" id="GO:0006511">
    <property type="term" value="P:ubiquitin-dependent protein catabolic process"/>
    <property type="evidence" value="ECO:0007669"/>
    <property type="project" value="InterPro"/>
</dbReference>
<dbReference type="OrthoDB" id="431557at2759"/>
<keyword evidence="1 4" id="KW-0963">Cytoplasm</keyword>
<feature type="domain" description="Proteasome alpha-type subunits" evidence="5">
    <location>
        <begin position="5"/>
        <end position="27"/>
    </location>
</feature>
<comment type="subcellular location">
    <subcellularLocation>
        <location evidence="4">Cytoplasm</location>
    </subcellularLocation>
    <subcellularLocation>
        <location evidence="4">Nucleus</location>
    </subcellularLocation>
</comment>
<sequence>MGSKYDRAITIFSPDGKLFQIDYAFEAVKKGAATVGVTGKSCVALGVERKAVAKLQEARTIRKVVKLDDQITLAFAGLTAAPGADARVLVQKARIEAQSYRLTCEDAPSVEYMARFLARTQQRYTQRGGVRPFGVSSLLAGFESASGGPVMYQIDPSGTYFRWSANAIGGRNAKSMREYLEKEWKGDLADDDCVELCVKTLLEVVDSGAKNMEVVVLKIAEDGTRSETTLPDEALDAMCARIEREREEGKDEGKDEMKD</sequence>
<dbReference type="Gene3D" id="3.60.20.10">
    <property type="entry name" value="Glutamine Phosphoribosylpyrophosphate, subunit 1, domain 1"/>
    <property type="match status" value="1"/>
</dbReference>
<keyword evidence="4" id="KW-0539">Nucleus</keyword>
<gene>
    <name evidence="6" type="ORF">PECAL_4P27230</name>
</gene>
<comment type="subunit">
    <text evidence="4">The 26S proteasome consists of a 20S proteasome core and two 19S regulatory subunits.</text>
</comment>
<dbReference type="InterPro" id="IPR000426">
    <property type="entry name" value="Proteasome_asu_N"/>
</dbReference>
<dbReference type="Proteomes" id="UP000789595">
    <property type="component" value="Unassembled WGS sequence"/>
</dbReference>
<dbReference type="SMART" id="SM00948">
    <property type="entry name" value="Proteasome_A_N"/>
    <property type="match status" value="1"/>
</dbReference>
<evidence type="ECO:0000256" key="4">
    <source>
        <dbReference type="RuleBase" id="RU000551"/>
    </source>
</evidence>
<evidence type="ECO:0000259" key="5">
    <source>
        <dbReference type="PROSITE" id="PS00388"/>
    </source>
</evidence>
<dbReference type="Pfam" id="PF10584">
    <property type="entry name" value="Proteasome_A_N"/>
    <property type="match status" value="1"/>
</dbReference>
<evidence type="ECO:0000313" key="7">
    <source>
        <dbReference type="Proteomes" id="UP000789595"/>
    </source>
</evidence>
<dbReference type="InterPro" id="IPR050115">
    <property type="entry name" value="Proteasome_alpha"/>
</dbReference>
<dbReference type="InterPro" id="IPR001353">
    <property type="entry name" value="Proteasome_sua/b"/>
</dbReference>